<dbReference type="InterPro" id="IPR009057">
    <property type="entry name" value="Homeodomain-like_sf"/>
</dbReference>
<proteinExistence type="predicted"/>
<dbReference type="Pfam" id="PF00440">
    <property type="entry name" value="TetR_N"/>
    <property type="match status" value="1"/>
</dbReference>
<feature type="domain" description="HTH tetR-type" evidence="3">
    <location>
        <begin position="9"/>
        <end position="69"/>
    </location>
</feature>
<dbReference type="Gene3D" id="1.10.357.10">
    <property type="entry name" value="Tetracycline Repressor, domain 2"/>
    <property type="match status" value="1"/>
</dbReference>
<reference evidence="4 5" key="1">
    <citation type="submission" date="2019-07" db="EMBL/GenBank/DDBJ databases">
        <authorList>
            <person name="Kim J."/>
        </authorList>
    </citation>
    <scope>NUCLEOTIDE SEQUENCE [LARGE SCALE GENOMIC DNA]</scope>
    <source>
        <strain evidence="4 5">N4</strain>
    </source>
</reference>
<dbReference type="PRINTS" id="PR00455">
    <property type="entry name" value="HTHTETR"/>
</dbReference>
<dbReference type="PANTHER" id="PTHR43479:SF21">
    <property type="entry name" value="TRANSCRIPTIONAL REGULATOR, TETR FAMILY"/>
    <property type="match status" value="1"/>
</dbReference>
<sequence length="202" mass="23791">MNGYERRKQKKIDQIYSASLSLFLKHGFQKVSVQEIAKKAKVCPATIYNYFGTKEKLYADMLIDWMDKRLEQCEKILASEIDFPEKTKQIMLLEAKSVNVLFDDAAVKHLGVEMDEWGNQLQQYSEEKVMPFYMKYIALGKQEGFINKEMTEETSMLYFTMYKNELERYLSSEVTREQVDAHIDQLIELFFFGLVGRIKPIK</sequence>
<name>A0A559J044_9BACL</name>
<dbReference type="Proteomes" id="UP000318102">
    <property type="component" value="Unassembled WGS sequence"/>
</dbReference>
<evidence type="ECO:0000313" key="4">
    <source>
        <dbReference type="EMBL" id="TVX93240.1"/>
    </source>
</evidence>
<feature type="DNA-binding region" description="H-T-H motif" evidence="2">
    <location>
        <begin position="32"/>
        <end position="51"/>
    </location>
</feature>
<dbReference type="AlphaFoldDB" id="A0A559J044"/>
<dbReference type="PROSITE" id="PS50977">
    <property type="entry name" value="HTH_TETR_2"/>
    <property type="match status" value="1"/>
</dbReference>
<keyword evidence="5" id="KW-1185">Reference proteome</keyword>
<dbReference type="OrthoDB" id="113732at2"/>
<dbReference type="GO" id="GO:0003677">
    <property type="term" value="F:DNA binding"/>
    <property type="evidence" value="ECO:0007669"/>
    <property type="project" value="UniProtKB-UniRule"/>
</dbReference>
<dbReference type="InterPro" id="IPR001647">
    <property type="entry name" value="HTH_TetR"/>
</dbReference>
<comment type="caution">
    <text evidence="4">The sequence shown here is derived from an EMBL/GenBank/DDBJ whole genome shotgun (WGS) entry which is preliminary data.</text>
</comment>
<protein>
    <submittedName>
        <fullName evidence="4">TetR/AcrR family transcriptional regulator</fullName>
    </submittedName>
</protein>
<evidence type="ECO:0000259" key="3">
    <source>
        <dbReference type="PROSITE" id="PS50977"/>
    </source>
</evidence>
<evidence type="ECO:0000256" key="2">
    <source>
        <dbReference type="PROSITE-ProRule" id="PRU00335"/>
    </source>
</evidence>
<dbReference type="PANTHER" id="PTHR43479">
    <property type="entry name" value="ACREF/ENVCD OPERON REPRESSOR-RELATED"/>
    <property type="match status" value="1"/>
</dbReference>
<organism evidence="4 5">
    <name type="scientific">Paenibacillus agilis</name>
    <dbReference type="NCBI Taxonomy" id="3020863"/>
    <lineage>
        <taxon>Bacteria</taxon>
        <taxon>Bacillati</taxon>
        <taxon>Bacillota</taxon>
        <taxon>Bacilli</taxon>
        <taxon>Bacillales</taxon>
        <taxon>Paenibacillaceae</taxon>
        <taxon>Paenibacillus</taxon>
    </lineage>
</organism>
<accession>A0A559J044</accession>
<evidence type="ECO:0000256" key="1">
    <source>
        <dbReference type="ARBA" id="ARBA00023125"/>
    </source>
</evidence>
<dbReference type="SUPFAM" id="SSF46689">
    <property type="entry name" value="Homeodomain-like"/>
    <property type="match status" value="1"/>
</dbReference>
<evidence type="ECO:0000313" key="5">
    <source>
        <dbReference type="Proteomes" id="UP000318102"/>
    </source>
</evidence>
<dbReference type="RefSeq" id="WP_144989529.1">
    <property type="nucleotide sequence ID" value="NZ_VNJK01000001.1"/>
</dbReference>
<dbReference type="InterPro" id="IPR050624">
    <property type="entry name" value="HTH-type_Tx_Regulator"/>
</dbReference>
<dbReference type="EMBL" id="VNJK01000001">
    <property type="protein sequence ID" value="TVX93240.1"/>
    <property type="molecule type" value="Genomic_DNA"/>
</dbReference>
<gene>
    <name evidence="4" type="ORF">FPZ44_09335</name>
</gene>
<keyword evidence="1 2" id="KW-0238">DNA-binding</keyword>